<feature type="region of interest" description="Disordered" evidence="1">
    <location>
        <begin position="169"/>
        <end position="264"/>
    </location>
</feature>
<feature type="compositionally biased region" description="Basic and acidic residues" evidence="1">
    <location>
        <begin position="373"/>
        <end position="382"/>
    </location>
</feature>
<accession>A0AAE1KT64</accession>
<feature type="compositionally biased region" description="Basic residues" evidence="1">
    <location>
        <begin position="215"/>
        <end position="224"/>
    </location>
</feature>
<keyword evidence="3" id="KW-1185">Reference proteome</keyword>
<feature type="compositionally biased region" description="Polar residues" evidence="1">
    <location>
        <begin position="1021"/>
        <end position="1032"/>
    </location>
</feature>
<gene>
    <name evidence="2" type="ORF">Pcinc_011727</name>
</gene>
<feature type="region of interest" description="Disordered" evidence="1">
    <location>
        <begin position="651"/>
        <end position="673"/>
    </location>
</feature>
<feature type="compositionally biased region" description="Basic and acidic residues" evidence="1">
    <location>
        <begin position="406"/>
        <end position="440"/>
    </location>
</feature>
<dbReference type="Proteomes" id="UP001286313">
    <property type="component" value="Unassembled WGS sequence"/>
</dbReference>
<organism evidence="2 3">
    <name type="scientific">Petrolisthes cinctipes</name>
    <name type="common">Flat porcelain crab</name>
    <dbReference type="NCBI Taxonomy" id="88211"/>
    <lineage>
        <taxon>Eukaryota</taxon>
        <taxon>Metazoa</taxon>
        <taxon>Ecdysozoa</taxon>
        <taxon>Arthropoda</taxon>
        <taxon>Crustacea</taxon>
        <taxon>Multicrustacea</taxon>
        <taxon>Malacostraca</taxon>
        <taxon>Eumalacostraca</taxon>
        <taxon>Eucarida</taxon>
        <taxon>Decapoda</taxon>
        <taxon>Pleocyemata</taxon>
        <taxon>Anomura</taxon>
        <taxon>Galatheoidea</taxon>
        <taxon>Porcellanidae</taxon>
        <taxon>Petrolisthes</taxon>
    </lineage>
</organism>
<evidence type="ECO:0000256" key="1">
    <source>
        <dbReference type="SAM" id="MobiDB-lite"/>
    </source>
</evidence>
<reference evidence="2" key="1">
    <citation type="submission" date="2023-10" db="EMBL/GenBank/DDBJ databases">
        <title>Genome assemblies of two species of porcelain crab, Petrolisthes cinctipes and Petrolisthes manimaculis (Anomura: Porcellanidae).</title>
        <authorList>
            <person name="Angst P."/>
        </authorList>
    </citation>
    <scope>NUCLEOTIDE SEQUENCE</scope>
    <source>
        <strain evidence="2">PB745_01</strain>
        <tissue evidence="2">Gill</tissue>
    </source>
</reference>
<comment type="caution">
    <text evidence="2">The sequence shown here is derived from an EMBL/GenBank/DDBJ whole genome shotgun (WGS) entry which is preliminary data.</text>
</comment>
<feature type="region of interest" description="Disordered" evidence="1">
    <location>
        <begin position="570"/>
        <end position="631"/>
    </location>
</feature>
<feature type="compositionally biased region" description="Basic residues" evidence="1">
    <location>
        <begin position="173"/>
        <end position="183"/>
    </location>
</feature>
<proteinExistence type="predicted"/>
<feature type="compositionally biased region" description="Basic and acidic residues" evidence="1">
    <location>
        <begin position="247"/>
        <end position="264"/>
    </location>
</feature>
<dbReference type="EMBL" id="JAWQEG010000927">
    <property type="protein sequence ID" value="KAK3883974.1"/>
    <property type="molecule type" value="Genomic_DNA"/>
</dbReference>
<sequence>MNWVGGVKRRILQREEERRRQQIYFAQHAAARTKRSSKERSQTGGLTYCYLPNDSKSEPRLLGTAGPHLAKIKPQHWRKEEMIYERIRTGSRTNASTASLNKTAPTGQDSHTTNQGSSLYTSTRHDEDTRNEGNTEDKRAARIKPTSIHGPFSKYLLKLERQAVERRLAEERKRRKPRKHRGTKSPVREDRAHERKGGKPLSGRNECSQDESTRKLNKTTRNVKSKGERRLNKKGEASTSGESQMNSEKKDQNKYDAKGSKLKKGQDDHFKELVNLSLSGTELKFTKIPNWISSNANVDASVRSGSSCSVVTRSQTEKERKVDTTRICSEVQVTSVESSNGKGMTELQKSQRKYGKDFRKYQQVLGKVAGKKRTTEELESTNRGHRKRSADRLQPSSIKGFGRNGRSCDSEKECQVDEASWPHDSSKENRNKHNKQKTDSEMMYNEALKKENKATKACHTQSLPQDEVREIREFQGPCKNSYDNTSRQKEGICSTTSQQRKESENRETLPSVARCSDSTDNMREKMICDFSTPTLLAGAPRLRQVLTLSPDRHKGNIWAPMHLPANQPPMFTSQPNPQRVETSAQHLPRKTEETRTGDNNAASSGFGSHKQKPHFSVIKCTPNSRGSEEKLSRKWENDRLQMLLGIHSQRSVSESPYEEVDGNMTSGGKGYHYKEGIGMHTSGKIGRSRDCKPAEDPSLVNPEISILDGSSDTQANKITGIINPIQTKENCNSENFQTSARDSIMSKPKLSDFTRKIIKVDSGLGFARERKDKTPYLDRSICTPWLSGVFFNTPGSNKSSSKTPTDPTIEGSLENIFSSQGGGECVNVNTPGCPPEPYQSQFSVFDSLGGKEPDADLPCHFSLKRNNSTMYMDSRGQHTFSSTLLHDQDCQLPGTSLEEMNFPPSHGTNEKTTNIEGEVSYQGQSYYKLSHNIQDNFAGNMQLSYNSHEWYESGNRTYVDPTPTAAALGDIPTSKGLPKESELQKLFLRSTVEGNQQHPRVNPDLAARQFREVMGLGQLEASQESWGETTHASQLSSSSSSSQSGQLYITAPIN</sequence>
<protein>
    <submittedName>
        <fullName evidence="2">Uncharacterized protein</fullName>
    </submittedName>
</protein>
<evidence type="ECO:0000313" key="3">
    <source>
        <dbReference type="Proteomes" id="UP001286313"/>
    </source>
</evidence>
<feature type="compositionally biased region" description="Basic and acidic residues" evidence="1">
    <location>
        <begin position="186"/>
        <end position="197"/>
    </location>
</feature>
<feature type="region of interest" description="Disordered" evidence="1">
    <location>
        <begin position="365"/>
        <end position="441"/>
    </location>
</feature>
<dbReference type="AlphaFoldDB" id="A0AAE1KT64"/>
<feature type="compositionally biased region" description="Low complexity" evidence="1">
    <location>
        <begin position="1033"/>
        <end position="1047"/>
    </location>
</feature>
<feature type="compositionally biased region" description="Polar residues" evidence="1">
    <location>
        <begin position="237"/>
        <end position="246"/>
    </location>
</feature>
<feature type="compositionally biased region" description="Polar residues" evidence="1">
    <location>
        <begin position="597"/>
        <end position="606"/>
    </location>
</feature>
<feature type="compositionally biased region" description="Basic and acidic residues" evidence="1">
    <location>
        <begin position="123"/>
        <end position="140"/>
    </location>
</feature>
<feature type="region of interest" description="Disordered" evidence="1">
    <location>
        <begin position="88"/>
        <end position="147"/>
    </location>
</feature>
<feature type="compositionally biased region" description="Polar residues" evidence="1">
    <location>
        <begin position="570"/>
        <end position="585"/>
    </location>
</feature>
<feature type="compositionally biased region" description="Basic and acidic residues" evidence="1">
    <location>
        <begin position="225"/>
        <end position="236"/>
    </location>
</feature>
<feature type="region of interest" description="Disordered" evidence="1">
    <location>
        <begin position="477"/>
        <end position="512"/>
    </location>
</feature>
<feature type="compositionally biased region" description="Polar residues" evidence="1">
    <location>
        <begin position="90"/>
        <end position="122"/>
    </location>
</feature>
<feature type="region of interest" description="Disordered" evidence="1">
    <location>
        <begin position="1021"/>
        <end position="1054"/>
    </location>
</feature>
<evidence type="ECO:0000313" key="2">
    <source>
        <dbReference type="EMBL" id="KAK3883974.1"/>
    </source>
</evidence>
<name>A0AAE1KT64_PETCI</name>